<gene>
    <name evidence="9" type="ORF">DSL64_09155</name>
</gene>
<evidence type="ECO:0000313" key="9">
    <source>
        <dbReference type="EMBL" id="REA62415.1"/>
    </source>
</evidence>
<dbReference type="OrthoDB" id="9813426at2"/>
<dbReference type="InterPro" id="IPR058127">
    <property type="entry name" value="DedA"/>
</dbReference>
<dbReference type="PANTHER" id="PTHR30353">
    <property type="entry name" value="INNER MEMBRANE PROTEIN DEDA-RELATED"/>
    <property type="match status" value="1"/>
</dbReference>
<accession>A0A3D8YE14</accession>
<reference evidence="9 10" key="1">
    <citation type="submission" date="2018-07" db="EMBL/GenBank/DDBJ databases">
        <title>Dyadobacter roseus sp. nov., isolated from rose rhizosphere soil.</title>
        <authorList>
            <person name="Chen L."/>
        </authorList>
    </citation>
    <scope>NUCLEOTIDE SEQUENCE [LARGE SCALE GENOMIC DNA]</scope>
    <source>
        <strain evidence="9 10">RS19</strain>
    </source>
</reference>
<sequence length="218" mass="24386">MELIKQFIDIFLHLDKHLFDIVQEYGTLTYVILFLIVFTETGLVIMPLLPGDSLLFAAGAIAANETAGLNVWLIIIILIIAALLGDNVNYFMGSKFGGEIRKRERVLFLKREYLEKTEAFYEKHGGSTVIMARFIPIVRTVAPFVAGAGSMTYSKYITYCVIGALLWVPSLTLLGYFFGNMEIVKKNFELVIFGIIGFSILPMIFGYLKSKFAKPSAA</sequence>
<evidence type="ECO:0000256" key="5">
    <source>
        <dbReference type="ARBA" id="ARBA00022989"/>
    </source>
</evidence>
<dbReference type="InterPro" id="IPR032818">
    <property type="entry name" value="DedA-like"/>
</dbReference>
<evidence type="ECO:0000256" key="4">
    <source>
        <dbReference type="ARBA" id="ARBA00022692"/>
    </source>
</evidence>
<dbReference type="GO" id="GO:0005886">
    <property type="term" value="C:plasma membrane"/>
    <property type="evidence" value="ECO:0007669"/>
    <property type="project" value="UniProtKB-SubCell"/>
</dbReference>
<dbReference type="InterPro" id="IPR032816">
    <property type="entry name" value="VTT_dom"/>
</dbReference>
<organism evidence="9 10">
    <name type="scientific">Dyadobacter luteus</name>
    <dbReference type="NCBI Taxonomy" id="2259619"/>
    <lineage>
        <taxon>Bacteria</taxon>
        <taxon>Pseudomonadati</taxon>
        <taxon>Bacteroidota</taxon>
        <taxon>Cytophagia</taxon>
        <taxon>Cytophagales</taxon>
        <taxon>Spirosomataceae</taxon>
        <taxon>Dyadobacter</taxon>
    </lineage>
</organism>
<keyword evidence="5 7" id="KW-1133">Transmembrane helix</keyword>
<proteinExistence type="inferred from homology"/>
<evidence type="ECO:0000259" key="8">
    <source>
        <dbReference type="Pfam" id="PF09335"/>
    </source>
</evidence>
<dbReference type="AlphaFoldDB" id="A0A3D8YE14"/>
<dbReference type="Proteomes" id="UP000256373">
    <property type="component" value="Unassembled WGS sequence"/>
</dbReference>
<keyword evidence="3 7" id="KW-1003">Cell membrane</keyword>
<evidence type="ECO:0000256" key="3">
    <source>
        <dbReference type="ARBA" id="ARBA00022475"/>
    </source>
</evidence>
<dbReference type="NCBIfam" id="NF008102">
    <property type="entry name" value="PRK10847.1"/>
    <property type="match status" value="1"/>
</dbReference>
<evidence type="ECO:0000256" key="6">
    <source>
        <dbReference type="ARBA" id="ARBA00023136"/>
    </source>
</evidence>
<comment type="caution">
    <text evidence="9">The sequence shown here is derived from an EMBL/GenBank/DDBJ whole genome shotgun (WGS) entry which is preliminary data.</text>
</comment>
<keyword evidence="4 7" id="KW-0812">Transmembrane</keyword>
<feature type="transmembrane region" description="Helical" evidence="7">
    <location>
        <begin position="190"/>
        <end position="208"/>
    </location>
</feature>
<evidence type="ECO:0000256" key="1">
    <source>
        <dbReference type="ARBA" id="ARBA00004651"/>
    </source>
</evidence>
<protein>
    <submittedName>
        <fullName evidence="9">DedA family protein</fullName>
    </submittedName>
</protein>
<evidence type="ECO:0000256" key="2">
    <source>
        <dbReference type="ARBA" id="ARBA00010792"/>
    </source>
</evidence>
<feature type="transmembrane region" description="Helical" evidence="7">
    <location>
        <begin position="69"/>
        <end position="92"/>
    </location>
</feature>
<evidence type="ECO:0000256" key="7">
    <source>
        <dbReference type="RuleBase" id="RU367016"/>
    </source>
</evidence>
<comment type="similarity">
    <text evidence="2 7">Belongs to the DedA family.</text>
</comment>
<dbReference type="Pfam" id="PF09335">
    <property type="entry name" value="VTT_dom"/>
    <property type="match status" value="1"/>
</dbReference>
<feature type="transmembrane region" description="Helical" evidence="7">
    <location>
        <begin position="156"/>
        <end position="178"/>
    </location>
</feature>
<dbReference type="EMBL" id="QNUL01000005">
    <property type="protein sequence ID" value="REA62415.1"/>
    <property type="molecule type" value="Genomic_DNA"/>
</dbReference>
<feature type="transmembrane region" description="Helical" evidence="7">
    <location>
        <begin position="28"/>
        <end position="49"/>
    </location>
</feature>
<name>A0A3D8YE14_9BACT</name>
<feature type="domain" description="VTT" evidence="8">
    <location>
        <begin position="49"/>
        <end position="176"/>
    </location>
</feature>
<dbReference type="PANTHER" id="PTHR30353:SF0">
    <property type="entry name" value="TRANSMEMBRANE PROTEIN"/>
    <property type="match status" value="1"/>
</dbReference>
<comment type="subcellular location">
    <subcellularLocation>
        <location evidence="1 7">Cell membrane</location>
        <topology evidence="1 7">Multi-pass membrane protein</topology>
    </subcellularLocation>
</comment>
<keyword evidence="10" id="KW-1185">Reference proteome</keyword>
<evidence type="ECO:0000313" key="10">
    <source>
        <dbReference type="Proteomes" id="UP000256373"/>
    </source>
</evidence>
<keyword evidence="6 7" id="KW-0472">Membrane</keyword>
<dbReference type="RefSeq" id="WP_115830447.1">
    <property type="nucleotide sequence ID" value="NZ_QNUL01000005.1"/>
</dbReference>